<name>Q50096_MYCLR</name>
<reference evidence="1" key="2">
    <citation type="submission" date="1995-04" db="EMBL/GenBank/DDBJ databases">
        <authorList>
            <person name="Smith D.R."/>
        </authorList>
    </citation>
    <scope>NUCLEOTIDE SEQUENCE</scope>
</reference>
<evidence type="ECO:0000313" key="1">
    <source>
        <dbReference type="EMBL" id="AAA63071.1"/>
    </source>
</evidence>
<sequence>MAVEHYGVDVADRDELQDLDLAAALLGQCGDVVIGDHHQLAFVEFVGLGEITVFDDLSTLHRILVCIGSSH</sequence>
<dbReference type="AlphaFoldDB" id="Q50096"/>
<organism evidence="1">
    <name type="scientific">Mycobacterium leprae</name>
    <dbReference type="NCBI Taxonomy" id="1769"/>
    <lineage>
        <taxon>Bacteria</taxon>
        <taxon>Bacillati</taxon>
        <taxon>Actinomycetota</taxon>
        <taxon>Actinomycetes</taxon>
        <taxon>Mycobacteriales</taxon>
        <taxon>Mycobacteriaceae</taxon>
        <taxon>Mycobacterium</taxon>
    </lineage>
</organism>
<reference evidence="1" key="1">
    <citation type="submission" date="1994-09" db="EMBL/GenBank/DDBJ databases">
        <authorList>
            <person name="Robison K."/>
        </authorList>
    </citation>
    <scope>NUCLEOTIDE SEQUENCE</scope>
</reference>
<proteinExistence type="predicted"/>
<accession>Q50096</accession>
<dbReference type="EMBL" id="U15184">
    <property type="protein sequence ID" value="AAA63071.1"/>
    <property type="molecule type" value="Genomic_DNA"/>
</dbReference>
<protein>
    <submittedName>
        <fullName evidence="1">U650i</fullName>
    </submittedName>
</protein>